<gene>
    <name evidence="1" type="ORF">AN1_LOCUS18395</name>
</gene>
<proteinExistence type="predicted"/>
<protein>
    <recommendedName>
        <fullName evidence="3">Protein kinase domain-containing protein</fullName>
    </recommendedName>
</protein>
<dbReference type="SUPFAM" id="SSF56112">
    <property type="entry name" value="Protein kinase-like (PK-like)"/>
    <property type="match status" value="1"/>
</dbReference>
<evidence type="ECO:0008006" key="3">
    <source>
        <dbReference type="Google" id="ProtNLM"/>
    </source>
</evidence>
<dbReference type="ExpressionAtlas" id="A0A654FQH5">
    <property type="expression patterns" value="baseline and differential"/>
</dbReference>
<name>A0A654FQH5_ARATH</name>
<organism evidence="1 2">
    <name type="scientific">Arabidopsis thaliana</name>
    <name type="common">Mouse-ear cress</name>
    <dbReference type="NCBI Taxonomy" id="3702"/>
    <lineage>
        <taxon>Eukaryota</taxon>
        <taxon>Viridiplantae</taxon>
        <taxon>Streptophyta</taxon>
        <taxon>Embryophyta</taxon>
        <taxon>Tracheophyta</taxon>
        <taxon>Spermatophyta</taxon>
        <taxon>Magnoliopsida</taxon>
        <taxon>eudicotyledons</taxon>
        <taxon>Gunneridae</taxon>
        <taxon>Pentapetalae</taxon>
        <taxon>rosids</taxon>
        <taxon>malvids</taxon>
        <taxon>Brassicales</taxon>
        <taxon>Brassicaceae</taxon>
        <taxon>Camelineae</taxon>
        <taxon>Arabidopsis</taxon>
    </lineage>
</organism>
<accession>A0A654FQH5</accession>
<dbReference type="EMBL" id="CACRSJ010000109">
    <property type="protein sequence ID" value="VYS62973.1"/>
    <property type="molecule type" value="Genomic_DNA"/>
</dbReference>
<dbReference type="Proteomes" id="UP000426265">
    <property type="component" value="Unassembled WGS sequence"/>
</dbReference>
<dbReference type="AlphaFoldDB" id="A0A654FQH5"/>
<reference evidence="1 2" key="1">
    <citation type="submission" date="2019-11" db="EMBL/GenBank/DDBJ databases">
        <authorList>
            <person name="Jiao W.-B."/>
            <person name="Schneeberger K."/>
        </authorList>
    </citation>
    <scope>NUCLEOTIDE SEQUENCE [LARGE SCALE GENOMIC DNA]</scope>
    <source>
        <strain evidence="2">cv. An-1</strain>
    </source>
</reference>
<sequence length="106" mass="12161">MGCHQGHQSLFKSPTLEHGIVRVKVLEGAGVQKMVQTQHKRRKFLDAIPRPLLDFVDRCLTVNPRQRNSAEDVLRHEFFHPVHETLRNQMLLKTTVVADALSQTLN</sequence>
<dbReference type="Gene3D" id="1.10.510.10">
    <property type="entry name" value="Transferase(Phosphotransferase) domain 1"/>
    <property type="match status" value="1"/>
</dbReference>
<evidence type="ECO:0000313" key="2">
    <source>
        <dbReference type="Proteomes" id="UP000426265"/>
    </source>
</evidence>
<evidence type="ECO:0000313" key="1">
    <source>
        <dbReference type="EMBL" id="VYS62973.1"/>
    </source>
</evidence>
<dbReference type="InterPro" id="IPR011009">
    <property type="entry name" value="Kinase-like_dom_sf"/>
</dbReference>